<protein>
    <submittedName>
        <fullName evidence="15">Methyl-accepting chemotaxis protein</fullName>
    </submittedName>
</protein>
<evidence type="ECO:0000256" key="7">
    <source>
        <dbReference type="ARBA" id="ARBA00023224"/>
    </source>
</evidence>
<dbReference type="InterPro" id="IPR033479">
    <property type="entry name" value="dCache_1"/>
</dbReference>
<dbReference type="SUPFAM" id="SSF58104">
    <property type="entry name" value="Methyl-accepting chemotaxis protein (MCP) signaling domain"/>
    <property type="match status" value="1"/>
</dbReference>
<feature type="domain" description="HAMP" evidence="14">
    <location>
        <begin position="351"/>
        <end position="404"/>
    </location>
</feature>
<feature type="region of interest" description="Disordered" evidence="11">
    <location>
        <begin position="649"/>
        <end position="672"/>
    </location>
</feature>
<evidence type="ECO:0000256" key="8">
    <source>
        <dbReference type="ARBA" id="ARBA00029447"/>
    </source>
</evidence>
<dbReference type="CDD" id="cd12912">
    <property type="entry name" value="PDC2_MCP_like"/>
    <property type="match status" value="1"/>
</dbReference>
<dbReference type="GO" id="GO:0004888">
    <property type="term" value="F:transmembrane signaling receptor activity"/>
    <property type="evidence" value="ECO:0007669"/>
    <property type="project" value="InterPro"/>
</dbReference>
<comment type="similarity">
    <text evidence="8">Belongs to the methyl-accepting chemotaxis (MCP) protein family.</text>
</comment>
<dbReference type="Pfam" id="PF00015">
    <property type="entry name" value="MCPsignal"/>
    <property type="match status" value="1"/>
</dbReference>
<evidence type="ECO:0000313" key="15">
    <source>
        <dbReference type="EMBL" id="MBK1698472.1"/>
    </source>
</evidence>
<dbReference type="Pfam" id="PF00672">
    <property type="entry name" value="HAMP"/>
    <property type="match status" value="1"/>
</dbReference>
<keyword evidence="4 12" id="KW-0812">Transmembrane</keyword>
<dbReference type="Gene3D" id="6.10.340.10">
    <property type="match status" value="1"/>
</dbReference>
<dbReference type="PANTHER" id="PTHR32089:SF112">
    <property type="entry name" value="LYSOZYME-LIKE PROTEIN-RELATED"/>
    <property type="match status" value="1"/>
</dbReference>
<dbReference type="InterPro" id="IPR004089">
    <property type="entry name" value="MCPsignal_dom"/>
</dbReference>
<organism evidence="15 16">
    <name type="scientific">Rhodovibrio salinarum</name>
    <dbReference type="NCBI Taxonomy" id="1087"/>
    <lineage>
        <taxon>Bacteria</taxon>
        <taxon>Pseudomonadati</taxon>
        <taxon>Pseudomonadota</taxon>
        <taxon>Alphaproteobacteria</taxon>
        <taxon>Rhodospirillales</taxon>
        <taxon>Rhodovibrionaceae</taxon>
        <taxon>Rhodovibrio</taxon>
    </lineage>
</organism>
<dbReference type="GO" id="GO:0007165">
    <property type="term" value="P:signal transduction"/>
    <property type="evidence" value="ECO:0007669"/>
    <property type="project" value="UniProtKB-KW"/>
</dbReference>
<name>A0A934V0N9_9PROT</name>
<keyword evidence="7 9" id="KW-0807">Transducer</keyword>
<keyword evidence="6 12" id="KW-0472">Membrane</keyword>
<feature type="domain" description="Methyl-accepting transducer" evidence="13">
    <location>
        <begin position="445"/>
        <end position="681"/>
    </location>
</feature>
<evidence type="ECO:0000256" key="12">
    <source>
        <dbReference type="SAM" id="Phobius"/>
    </source>
</evidence>
<dbReference type="CDD" id="cd06225">
    <property type="entry name" value="HAMP"/>
    <property type="match status" value="1"/>
</dbReference>
<dbReference type="RefSeq" id="WP_051432219.1">
    <property type="nucleotide sequence ID" value="NZ_NRRE01000028.1"/>
</dbReference>
<evidence type="ECO:0000256" key="2">
    <source>
        <dbReference type="ARBA" id="ARBA00022475"/>
    </source>
</evidence>
<evidence type="ECO:0000256" key="9">
    <source>
        <dbReference type="PROSITE-ProRule" id="PRU00284"/>
    </source>
</evidence>
<keyword evidence="5 12" id="KW-1133">Transmembrane helix</keyword>
<dbReference type="SMART" id="SM00304">
    <property type="entry name" value="HAMP"/>
    <property type="match status" value="1"/>
</dbReference>
<keyword evidence="10" id="KW-0175">Coiled coil</keyword>
<dbReference type="InterPro" id="IPR003660">
    <property type="entry name" value="HAMP_dom"/>
</dbReference>
<dbReference type="GO" id="GO:0006935">
    <property type="term" value="P:chemotaxis"/>
    <property type="evidence" value="ECO:0007669"/>
    <property type="project" value="UniProtKB-KW"/>
</dbReference>
<evidence type="ECO:0000259" key="13">
    <source>
        <dbReference type="PROSITE" id="PS50111"/>
    </source>
</evidence>
<evidence type="ECO:0000256" key="11">
    <source>
        <dbReference type="SAM" id="MobiDB-lite"/>
    </source>
</evidence>
<evidence type="ECO:0000259" key="14">
    <source>
        <dbReference type="PROSITE" id="PS50885"/>
    </source>
</evidence>
<dbReference type="PANTHER" id="PTHR32089">
    <property type="entry name" value="METHYL-ACCEPTING CHEMOTAXIS PROTEIN MCPB"/>
    <property type="match status" value="1"/>
</dbReference>
<feature type="compositionally biased region" description="Polar residues" evidence="11">
    <location>
        <begin position="651"/>
        <end position="672"/>
    </location>
</feature>
<evidence type="ECO:0000313" key="16">
    <source>
        <dbReference type="Proteomes" id="UP000778970"/>
    </source>
</evidence>
<reference evidence="15" key="1">
    <citation type="submission" date="2017-08" db="EMBL/GenBank/DDBJ databases">
        <authorList>
            <person name="Imhoff J.F."/>
            <person name="Rahn T."/>
            <person name="Kuenzel S."/>
            <person name="Neulinger S.C."/>
        </authorList>
    </citation>
    <scope>NUCLEOTIDE SEQUENCE</scope>
    <source>
        <strain evidence="15">DSM 9154</strain>
    </source>
</reference>
<keyword evidence="16" id="KW-1185">Reference proteome</keyword>
<dbReference type="PRINTS" id="PR00260">
    <property type="entry name" value="CHEMTRNSDUCR"/>
</dbReference>
<feature type="compositionally biased region" description="Low complexity" evidence="11">
    <location>
        <begin position="457"/>
        <end position="471"/>
    </location>
</feature>
<comment type="subcellular location">
    <subcellularLocation>
        <location evidence="1">Cell membrane</location>
        <topology evidence="1">Multi-pass membrane protein</topology>
    </subcellularLocation>
</comment>
<comment type="caution">
    <text evidence="15">The sequence shown here is derived from an EMBL/GenBank/DDBJ whole genome shotgun (WGS) entry which is preliminary data.</text>
</comment>
<dbReference type="AlphaFoldDB" id="A0A934V0N9"/>
<dbReference type="SMART" id="SM00283">
    <property type="entry name" value="MA"/>
    <property type="match status" value="1"/>
</dbReference>
<dbReference type="Gene3D" id="3.30.450.20">
    <property type="entry name" value="PAS domain"/>
    <property type="match status" value="2"/>
</dbReference>
<dbReference type="GO" id="GO:0005886">
    <property type="term" value="C:plasma membrane"/>
    <property type="evidence" value="ECO:0007669"/>
    <property type="project" value="UniProtKB-SubCell"/>
</dbReference>
<evidence type="ECO:0000256" key="6">
    <source>
        <dbReference type="ARBA" id="ARBA00023136"/>
    </source>
</evidence>
<evidence type="ECO:0000256" key="5">
    <source>
        <dbReference type="ARBA" id="ARBA00022989"/>
    </source>
</evidence>
<feature type="coiled-coil region" evidence="10">
    <location>
        <begin position="392"/>
        <end position="429"/>
    </location>
</feature>
<dbReference type="CDD" id="cd12913">
    <property type="entry name" value="PDC1_MCP_like"/>
    <property type="match status" value="1"/>
</dbReference>
<evidence type="ECO:0000256" key="10">
    <source>
        <dbReference type="SAM" id="Coils"/>
    </source>
</evidence>
<dbReference type="Gene3D" id="1.10.287.950">
    <property type="entry name" value="Methyl-accepting chemotaxis protein"/>
    <property type="match status" value="1"/>
</dbReference>
<gene>
    <name evidence="15" type="ORF">CKO21_14585</name>
</gene>
<evidence type="ECO:0000256" key="3">
    <source>
        <dbReference type="ARBA" id="ARBA00022500"/>
    </source>
</evidence>
<keyword evidence="2" id="KW-1003">Cell membrane</keyword>
<feature type="region of interest" description="Disordered" evidence="11">
    <location>
        <begin position="452"/>
        <end position="471"/>
    </location>
</feature>
<reference evidence="15" key="2">
    <citation type="journal article" date="2020" name="Microorganisms">
        <title>Osmotic Adaptation and Compatible Solute Biosynthesis of Phototrophic Bacteria as Revealed from Genome Analyses.</title>
        <authorList>
            <person name="Imhoff J.F."/>
            <person name="Rahn T."/>
            <person name="Kunzel S."/>
            <person name="Keller A."/>
            <person name="Neulinger S.C."/>
        </authorList>
    </citation>
    <scope>NUCLEOTIDE SEQUENCE</scope>
    <source>
        <strain evidence="15">DSM 9154</strain>
    </source>
</reference>
<evidence type="ECO:0000256" key="1">
    <source>
        <dbReference type="ARBA" id="ARBA00004651"/>
    </source>
</evidence>
<evidence type="ECO:0000256" key="4">
    <source>
        <dbReference type="ARBA" id="ARBA00022692"/>
    </source>
</evidence>
<feature type="transmembrane region" description="Helical" evidence="12">
    <location>
        <begin position="331"/>
        <end position="350"/>
    </location>
</feature>
<accession>A0A934V0N9</accession>
<dbReference type="PROSITE" id="PS50111">
    <property type="entry name" value="CHEMOTAXIS_TRANSDUC_2"/>
    <property type="match status" value="1"/>
</dbReference>
<dbReference type="InterPro" id="IPR004090">
    <property type="entry name" value="Chemotax_Me-accpt_rcpt"/>
</dbReference>
<dbReference type="EMBL" id="NRRE01000028">
    <property type="protein sequence ID" value="MBK1698472.1"/>
    <property type="molecule type" value="Genomic_DNA"/>
</dbReference>
<sequence>MAGDSGVRGLFSRLTIKGKILAAMVGLVVVALAAVIVPMIQMATSETGQTARQLTAEISQKHDNAVEQKLNKGMVVARMVRNVLLELQDQDMADRDLANGVLQDFLERNPDMLAVWVAFEPNAFDGKDTFYAGIGNHDETGRLVPYWYRGADGEVSVEPLVDYDKSGAGDYYQLPKKSGQEVVLEPYIYTVGGEDMLITSLATPIIEQGKVIGVAGVDMGLDDLQAQLSDIQPYGTGFGSLVSNGGTIITHPDLGKINQTLADLGLSKEMAEAVQQGRTYEVEDHEAYDGSGAIRLASPIDIGESKTPWSFVVTVPKEKVFASVAKLQNNGLLIGGVAVLGAVVVAWLLGRAISKPILRITDTMKHLAEGDHSVEVPGLGRRDETGQMADAVEVFKQNAIQAEELKRQQEEAERKAAEEQRRARHEMADMFENSVKEVLGTLNAAAGELDTTAQQMSSTAEETSSQATSVSSAAGQAANSVQTVASSADELSASIKEVSSQVSRTSGMASKAEKESTSAIGSVEELRSGAEKIGEVTALIEEIAEQTNLLALNATIEAARAGDAGKGFAVVAQEVKQLAQQTAKATEQISEQIKSMQGSVETAVPIIQGVADVIRELSEASASVASTAEQQTAATDEIARSVSEVAKGTEEVSQNVDGLQQASEQTSTGASQVLSAAQSVTATTGTLQQKVDEFLQEVRSA</sequence>
<dbReference type="PROSITE" id="PS50885">
    <property type="entry name" value="HAMP"/>
    <property type="match status" value="1"/>
</dbReference>
<proteinExistence type="inferred from homology"/>
<feature type="transmembrane region" description="Helical" evidence="12">
    <location>
        <begin position="20"/>
        <end position="40"/>
    </location>
</feature>
<keyword evidence="3" id="KW-0145">Chemotaxis</keyword>
<dbReference type="Proteomes" id="UP000778970">
    <property type="component" value="Unassembled WGS sequence"/>
</dbReference>
<dbReference type="Pfam" id="PF02743">
    <property type="entry name" value="dCache_1"/>
    <property type="match status" value="1"/>
</dbReference>